<proteinExistence type="predicted"/>
<name>A0A420GWB0_9BURK</name>
<protein>
    <submittedName>
        <fullName evidence="2">Uncharacterized protein</fullName>
    </submittedName>
</protein>
<gene>
    <name evidence="2" type="ORF">BCY88_17660</name>
</gene>
<organism evidence="2 3">
    <name type="scientific">Paraburkholderia fungorum</name>
    <dbReference type="NCBI Taxonomy" id="134537"/>
    <lineage>
        <taxon>Bacteria</taxon>
        <taxon>Pseudomonadati</taxon>
        <taxon>Pseudomonadota</taxon>
        <taxon>Betaproteobacteria</taxon>
        <taxon>Burkholderiales</taxon>
        <taxon>Burkholderiaceae</taxon>
        <taxon>Paraburkholderia</taxon>
    </lineage>
</organism>
<evidence type="ECO:0000313" key="3">
    <source>
        <dbReference type="Proteomes" id="UP000283709"/>
    </source>
</evidence>
<accession>A0A420GWB0</accession>
<dbReference type="Proteomes" id="UP000283709">
    <property type="component" value="Unassembled WGS sequence"/>
</dbReference>
<dbReference type="AlphaFoldDB" id="A0A420GWB0"/>
<feature type="region of interest" description="Disordered" evidence="1">
    <location>
        <begin position="63"/>
        <end position="83"/>
    </location>
</feature>
<evidence type="ECO:0000256" key="1">
    <source>
        <dbReference type="SAM" id="MobiDB-lite"/>
    </source>
</evidence>
<dbReference type="EMBL" id="MCAS01000004">
    <property type="protein sequence ID" value="RKF49451.1"/>
    <property type="molecule type" value="Genomic_DNA"/>
</dbReference>
<reference evidence="2 3" key="1">
    <citation type="submission" date="2016-07" db="EMBL/GenBank/DDBJ databases">
        <title>Genome analysis of Burkholderia fungorum ES3-20.</title>
        <authorList>
            <person name="Xu D."/>
            <person name="Yao R."/>
            <person name="Zheng S."/>
        </authorList>
    </citation>
    <scope>NUCLEOTIDE SEQUENCE [LARGE SCALE GENOMIC DNA]</scope>
    <source>
        <strain evidence="2 3">ES3-20</strain>
    </source>
</reference>
<sequence length="83" mass="9346">MCAGESLCAYVISKAPVTKQKRSAANHALLIFAELNEFNQQRFISSMNEFLLASPKHRRKMIEQWERDDAPPGTGDPRAADHC</sequence>
<comment type="caution">
    <text evidence="2">The sequence shown here is derived from an EMBL/GenBank/DDBJ whole genome shotgun (WGS) entry which is preliminary data.</text>
</comment>
<evidence type="ECO:0000313" key="2">
    <source>
        <dbReference type="EMBL" id="RKF49451.1"/>
    </source>
</evidence>